<dbReference type="SMART" id="SM00327">
    <property type="entry name" value="VWA"/>
    <property type="match status" value="1"/>
</dbReference>
<feature type="transmembrane region" description="Helical" evidence="1">
    <location>
        <begin position="77"/>
        <end position="98"/>
    </location>
</feature>
<name>A0ABW5XED7_9MICO</name>
<dbReference type="PROSITE" id="PS50234">
    <property type="entry name" value="VWFA"/>
    <property type="match status" value="1"/>
</dbReference>
<evidence type="ECO:0000313" key="3">
    <source>
        <dbReference type="EMBL" id="MFD2840345.1"/>
    </source>
</evidence>
<dbReference type="InterPro" id="IPR036465">
    <property type="entry name" value="vWFA_dom_sf"/>
</dbReference>
<protein>
    <recommendedName>
        <fullName evidence="2">VWFA domain-containing protein</fullName>
    </recommendedName>
</protein>
<dbReference type="InterPro" id="IPR002035">
    <property type="entry name" value="VWF_A"/>
</dbReference>
<keyword evidence="1" id="KW-1133">Transmembrane helix</keyword>
<keyword evidence="4" id="KW-1185">Reference proteome</keyword>
<comment type="caution">
    <text evidence="3">The sequence shown here is derived from an EMBL/GenBank/DDBJ whole genome shotgun (WGS) entry which is preliminary data.</text>
</comment>
<proteinExistence type="predicted"/>
<evidence type="ECO:0000259" key="2">
    <source>
        <dbReference type="PROSITE" id="PS50234"/>
    </source>
</evidence>
<feature type="transmembrane region" description="Helical" evidence="1">
    <location>
        <begin position="338"/>
        <end position="359"/>
    </location>
</feature>
<keyword evidence="1" id="KW-0812">Transmembrane</keyword>
<dbReference type="CDD" id="cd00198">
    <property type="entry name" value="vWFA"/>
    <property type="match status" value="1"/>
</dbReference>
<feature type="domain" description="VWFA" evidence="2">
    <location>
        <begin position="114"/>
        <end position="318"/>
    </location>
</feature>
<dbReference type="Proteomes" id="UP001597391">
    <property type="component" value="Unassembled WGS sequence"/>
</dbReference>
<organism evidence="3 4">
    <name type="scientific">Populibacterium corticicola</name>
    <dbReference type="NCBI Taxonomy" id="1812826"/>
    <lineage>
        <taxon>Bacteria</taxon>
        <taxon>Bacillati</taxon>
        <taxon>Actinomycetota</taxon>
        <taxon>Actinomycetes</taxon>
        <taxon>Micrococcales</taxon>
        <taxon>Jonesiaceae</taxon>
        <taxon>Populibacterium</taxon>
    </lineage>
</organism>
<gene>
    <name evidence="3" type="ORF">ACFSYH_07140</name>
</gene>
<evidence type="ECO:0000313" key="4">
    <source>
        <dbReference type="Proteomes" id="UP001597391"/>
    </source>
</evidence>
<evidence type="ECO:0000256" key="1">
    <source>
        <dbReference type="SAM" id="Phobius"/>
    </source>
</evidence>
<dbReference type="SUPFAM" id="SSF53300">
    <property type="entry name" value="vWA-like"/>
    <property type="match status" value="1"/>
</dbReference>
<keyword evidence="1" id="KW-0472">Membrane</keyword>
<sequence length="361" mass="38768">MNQSSVSHILSWPWAIAVILGCALAACLTVAVMSRRGSRRRADTSAKLGAADAIWVANSSYVRDLPQFKRQLRKYRLFQALGALSLTVALVGGSFLVARPVTVTVSDPRMANRDIVLCLDISGSMLSYDRELVNVFSTLVDSFVGERIALSIFNTTSRTVFPLTDDYGMVKEQLSEAYDALHPRALTGNPQALAKYEYFTAGANANLGVGSSLIGDGLASCALQFETADTGLSGSTGEPRSRSIIFATDNDLEGEPVYSLKDAADLASELDISLIGIYGSGSTDLAGEEEFDQVFTEAGGMYFYSNDPIMIDSIVTDIQSRQAVEHDAAPVITRTNTVGPWLIVMIAGFAGFLAVAWRLGE</sequence>
<feature type="transmembrane region" description="Helical" evidence="1">
    <location>
        <begin position="12"/>
        <end position="33"/>
    </location>
</feature>
<reference evidence="4" key="1">
    <citation type="journal article" date="2019" name="Int. J. Syst. Evol. Microbiol.">
        <title>The Global Catalogue of Microorganisms (GCM) 10K type strain sequencing project: providing services to taxonomists for standard genome sequencing and annotation.</title>
        <authorList>
            <consortium name="The Broad Institute Genomics Platform"/>
            <consortium name="The Broad Institute Genome Sequencing Center for Infectious Disease"/>
            <person name="Wu L."/>
            <person name="Ma J."/>
        </authorList>
    </citation>
    <scope>NUCLEOTIDE SEQUENCE [LARGE SCALE GENOMIC DNA]</scope>
    <source>
        <strain evidence="4">KCTC 33576</strain>
    </source>
</reference>
<dbReference type="EMBL" id="JBHUOP010000003">
    <property type="protein sequence ID" value="MFD2840345.1"/>
    <property type="molecule type" value="Genomic_DNA"/>
</dbReference>
<dbReference type="RefSeq" id="WP_377466172.1">
    <property type="nucleotide sequence ID" value="NZ_JBHUOP010000003.1"/>
</dbReference>
<accession>A0ABW5XED7</accession>
<dbReference type="Gene3D" id="3.40.50.410">
    <property type="entry name" value="von Willebrand factor, type A domain"/>
    <property type="match status" value="1"/>
</dbReference>